<dbReference type="InterPro" id="IPR021255">
    <property type="entry name" value="DUF2807"/>
</dbReference>
<sequence length="367" mass="38999">MCARMRCACERACWSATSCARPGCAGAARRPRTARAEAYSAWLEKVSQARRSPASLPRCMPTSCWSRHPTAHPGRGAFRRPRRAAGGAGWGHCRRIAEPGARMKRLALLTLAAALATSAALAGDNDWRLRIKKEVDGWTASFSGPMDYGSGRNRVRGSGVRVEKQRALGAFTKLRIDGPIDVRLNQAGSDQATVVADDNIEPLIETVVEGDALVVSMRRDAGFTTRSAPLVRVDARALQAIAVNGSGDLGVERFKADSLSLNLVGSGDVRLGMVELRELSVSISGSGDVRLAGRADQQSWTVSGSGDVDARSLSGRTAKVSINGSGDVELGVTEQLDVQLSGSGDLSYAGRPQLRQSVSGSGEIRRR</sequence>
<evidence type="ECO:0000313" key="4">
    <source>
        <dbReference type="Proteomes" id="UP001152766"/>
    </source>
</evidence>
<keyword evidence="4" id="KW-1185">Reference proteome</keyword>
<proteinExistence type="predicted"/>
<evidence type="ECO:0000313" key="3">
    <source>
        <dbReference type="EMBL" id="MDG0862152.1"/>
    </source>
</evidence>
<evidence type="ECO:0000259" key="2">
    <source>
        <dbReference type="Pfam" id="PF10988"/>
    </source>
</evidence>
<protein>
    <submittedName>
        <fullName evidence="3">DUF2807 domain-containing protein</fullName>
    </submittedName>
</protein>
<feature type="region of interest" description="Disordered" evidence="1">
    <location>
        <begin position="343"/>
        <end position="367"/>
    </location>
</feature>
<dbReference type="AlphaFoldDB" id="A0A9X4R3J1"/>
<name>A0A9X4R3J1_9BURK</name>
<evidence type="ECO:0000256" key="1">
    <source>
        <dbReference type="SAM" id="MobiDB-lite"/>
    </source>
</evidence>
<dbReference type="Pfam" id="PF10988">
    <property type="entry name" value="DUF2807"/>
    <property type="match status" value="1"/>
</dbReference>
<dbReference type="PANTHER" id="PTHR39200:SF1">
    <property type="entry name" value="AUTO-TRANSPORTER ADHESIN HEAD GIN DOMAIN-CONTAINING PROTEIN-RELATED"/>
    <property type="match status" value="1"/>
</dbReference>
<organism evidence="3 4">
    <name type="scientific">Pelomonas aquatica</name>
    <dbReference type="NCBI Taxonomy" id="431058"/>
    <lineage>
        <taxon>Bacteria</taxon>
        <taxon>Pseudomonadati</taxon>
        <taxon>Pseudomonadota</taxon>
        <taxon>Betaproteobacteria</taxon>
        <taxon>Burkholderiales</taxon>
        <taxon>Sphaerotilaceae</taxon>
        <taxon>Roseateles</taxon>
    </lineage>
</organism>
<dbReference type="Gene3D" id="2.160.20.120">
    <property type="match status" value="1"/>
</dbReference>
<feature type="domain" description="Putative auto-transporter adhesin head GIN" evidence="2">
    <location>
        <begin position="170"/>
        <end position="352"/>
    </location>
</feature>
<comment type="caution">
    <text evidence="3">The sequence shown here is derived from an EMBL/GenBank/DDBJ whole genome shotgun (WGS) entry which is preliminary data.</text>
</comment>
<gene>
    <name evidence="3" type="ORF">EXJ73_06650</name>
</gene>
<dbReference type="PANTHER" id="PTHR39200">
    <property type="entry name" value="HYPOTHETICAL EXPORTED PROTEIN"/>
    <property type="match status" value="1"/>
</dbReference>
<reference evidence="3" key="1">
    <citation type="submission" date="2019-02" db="EMBL/GenBank/DDBJ databases">
        <title>Draft genome of the type strain Pelomonas aquatica CCUG 52575T.</title>
        <authorList>
            <person name="Gomila M."/>
            <person name="Lalucat J."/>
        </authorList>
    </citation>
    <scope>NUCLEOTIDE SEQUENCE</scope>
    <source>
        <strain evidence="3">CCUG 52575</strain>
    </source>
</reference>
<dbReference type="EMBL" id="SGUG01000007">
    <property type="protein sequence ID" value="MDG0862152.1"/>
    <property type="molecule type" value="Genomic_DNA"/>
</dbReference>
<accession>A0A9X4R3J1</accession>
<dbReference type="Proteomes" id="UP001152766">
    <property type="component" value="Unassembled WGS sequence"/>
</dbReference>